<dbReference type="Proteomes" id="UP000410492">
    <property type="component" value="Unassembled WGS sequence"/>
</dbReference>
<protein>
    <recommendedName>
        <fullName evidence="5">Pre-rRNA-processing protein RIX1 N-terminal domain-containing protein</fullName>
    </recommendedName>
</protein>
<evidence type="ECO:0000313" key="6">
    <source>
        <dbReference type="EMBL" id="VEN46764.1"/>
    </source>
</evidence>
<evidence type="ECO:0000256" key="4">
    <source>
        <dbReference type="SAM" id="MobiDB-lite"/>
    </source>
</evidence>
<dbReference type="PANTHER" id="PTHR34105">
    <property type="entry name" value="PROLINE-, GLUTAMIC ACID- AND LEUCINE-RICH PROTEIN 1"/>
    <property type="match status" value="1"/>
</dbReference>
<evidence type="ECO:0000259" key="5">
    <source>
        <dbReference type="Pfam" id="PF08167"/>
    </source>
</evidence>
<comment type="subcellular location">
    <subcellularLocation>
        <location evidence="1">Nucleus</location>
    </subcellularLocation>
</comment>
<feature type="domain" description="Pre-rRNA-processing protein RIX1 N-terminal" evidence="5">
    <location>
        <begin position="16"/>
        <end position="178"/>
    </location>
</feature>
<comment type="similarity">
    <text evidence="2">Belongs to the RIX1/PELP1 family.</text>
</comment>
<proteinExistence type="inferred from homology"/>
<reference evidence="6 7" key="1">
    <citation type="submission" date="2019-01" db="EMBL/GenBank/DDBJ databases">
        <authorList>
            <person name="Sayadi A."/>
        </authorList>
    </citation>
    <scope>NUCLEOTIDE SEQUENCE [LARGE SCALE GENOMIC DNA]</scope>
</reference>
<dbReference type="Pfam" id="PF08167">
    <property type="entry name" value="RIX1"/>
    <property type="match status" value="1"/>
</dbReference>
<accession>A0A653CHF6</accession>
<dbReference type="PANTHER" id="PTHR34105:SF1">
    <property type="entry name" value="PROLINE-, GLUTAMIC ACID- AND LEUCINE-RICH PROTEIN 1"/>
    <property type="match status" value="1"/>
</dbReference>
<dbReference type="EMBL" id="CAACVG010007730">
    <property type="protein sequence ID" value="VEN46764.1"/>
    <property type="molecule type" value="Genomic_DNA"/>
</dbReference>
<gene>
    <name evidence="6" type="ORF">CALMAC_LOCUS8753</name>
</gene>
<evidence type="ECO:0000256" key="2">
    <source>
        <dbReference type="ARBA" id="ARBA00010511"/>
    </source>
</evidence>
<organism evidence="6 7">
    <name type="scientific">Callosobruchus maculatus</name>
    <name type="common">Southern cowpea weevil</name>
    <name type="synonym">Pulse bruchid</name>
    <dbReference type="NCBI Taxonomy" id="64391"/>
    <lineage>
        <taxon>Eukaryota</taxon>
        <taxon>Metazoa</taxon>
        <taxon>Ecdysozoa</taxon>
        <taxon>Arthropoda</taxon>
        <taxon>Hexapoda</taxon>
        <taxon>Insecta</taxon>
        <taxon>Pterygota</taxon>
        <taxon>Neoptera</taxon>
        <taxon>Endopterygota</taxon>
        <taxon>Coleoptera</taxon>
        <taxon>Polyphaga</taxon>
        <taxon>Cucujiformia</taxon>
        <taxon>Chrysomeloidea</taxon>
        <taxon>Chrysomelidae</taxon>
        <taxon>Bruchinae</taxon>
        <taxon>Bruchini</taxon>
        <taxon>Callosobruchus</taxon>
    </lineage>
</organism>
<dbReference type="AlphaFoldDB" id="A0A653CHF6"/>
<feature type="region of interest" description="Disordered" evidence="4">
    <location>
        <begin position="759"/>
        <end position="788"/>
    </location>
</feature>
<name>A0A653CHF6_CALMS</name>
<dbReference type="SUPFAM" id="SSF48371">
    <property type="entry name" value="ARM repeat"/>
    <property type="match status" value="1"/>
</dbReference>
<keyword evidence="7" id="KW-1185">Reference proteome</keyword>
<dbReference type="GO" id="GO:0006364">
    <property type="term" value="P:rRNA processing"/>
    <property type="evidence" value="ECO:0007669"/>
    <property type="project" value="TreeGrafter"/>
</dbReference>
<evidence type="ECO:0000313" key="7">
    <source>
        <dbReference type="Proteomes" id="UP000410492"/>
    </source>
</evidence>
<keyword evidence="3" id="KW-0539">Nucleus</keyword>
<feature type="compositionally biased region" description="Basic and acidic residues" evidence="4">
    <location>
        <begin position="759"/>
        <end position="774"/>
    </location>
</feature>
<evidence type="ECO:0000256" key="3">
    <source>
        <dbReference type="ARBA" id="ARBA00023242"/>
    </source>
</evidence>
<evidence type="ECO:0000256" key="1">
    <source>
        <dbReference type="ARBA" id="ARBA00004123"/>
    </source>
</evidence>
<sequence>MPLQNTQVEEALCSSDEVIKTLLSYILNLNIHNVSNQKIIISSLNKLLSTSKTRLQGLEILHLMIPYSTPSIITENALDWMSHCLVKHVGDDLTEAKLVTIGLIVEYASADQDFTKKFIQDYISKVLDMCLGAKSNPHEIRAALNTLAICMKSYHSWFTQHKGRIEKYLLTFLDCTDEDLLIKAARCFHYLQQVGGAGVDGVAHRSNFSAAFTKLCVTAHKLFDYFFENETEVEQLNLDGEHFEYTELHLDSQKTLDITAKRITNCLEFLKTMLLEGYPVVKEIKPLEILNLVKRGCAIHQCISTAQEDSLDDYLFSVLLIDIQVKLLQLLRIFIIWGQSNLFPYSYMVTKILVDTFNRNQNCICIKQNQVFQETVYKALKYWFQVSKCAVKSQFQEKIIEGILNEIRPSKTAISLSINTEINKMKSKKARKKAVQESVIVNNKKQDAITEGERNVRITSCNIALDMLTQILESSTLNIKPSLVQELYCTVAGTLLELNGGKVTEPYSNTNCQIKLYKVLVAFYEQDNLKIYPPLQLSLKVLNKGCNSKNRHIASICERGISVLEKLCQPVAPSLDVEHTDTVTPGSRFETATDEVIEEENVEIEIESINGSLMEEGYTEEMHVVDIKPPEGVIVTVEEPEPSILDGVESVDAEVASIAGSIEETCTVIKSDSNSNENLPPEGTEKLLELEVEIEDVIEDLDNVNRKGPIEDVKSNVNILDVTVLKVSLSQNGIENEPMPANTNDAKENGHPIDIEEGKVEDTTIQSKDCHIKEEEDDGESESPKKKIKLTDKVDVSVKLEDFEGDVLEGDGGFVDEVREY</sequence>
<dbReference type="InterPro" id="IPR016024">
    <property type="entry name" value="ARM-type_fold"/>
</dbReference>
<dbReference type="OrthoDB" id="20900at2759"/>
<dbReference type="InterPro" id="IPR012583">
    <property type="entry name" value="RIX1_N"/>
</dbReference>
<dbReference type="GO" id="GO:0005634">
    <property type="term" value="C:nucleus"/>
    <property type="evidence" value="ECO:0007669"/>
    <property type="project" value="UniProtKB-SubCell"/>
</dbReference>